<evidence type="ECO:0000256" key="1">
    <source>
        <dbReference type="SAM" id="Phobius"/>
    </source>
</evidence>
<keyword evidence="1" id="KW-0812">Transmembrane</keyword>
<name>A0A316ZBL9_9BASI</name>
<evidence type="ECO:0000313" key="2">
    <source>
        <dbReference type="EMBL" id="PWN97655.1"/>
    </source>
</evidence>
<feature type="transmembrane region" description="Helical" evidence="1">
    <location>
        <begin position="111"/>
        <end position="132"/>
    </location>
</feature>
<feature type="transmembrane region" description="Helical" evidence="1">
    <location>
        <begin position="80"/>
        <end position="99"/>
    </location>
</feature>
<organism evidence="2 3">
    <name type="scientific">Tilletiopsis washingtonensis</name>
    <dbReference type="NCBI Taxonomy" id="58919"/>
    <lineage>
        <taxon>Eukaryota</taxon>
        <taxon>Fungi</taxon>
        <taxon>Dikarya</taxon>
        <taxon>Basidiomycota</taxon>
        <taxon>Ustilaginomycotina</taxon>
        <taxon>Exobasidiomycetes</taxon>
        <taxon>Entylomatales</taxon>
        <taxon>Entylomatales incertae sedis</taxon>
        <taxon>Tilletiopsis</taxon>
    </lineage>
</organism>
<keyword evidence="3" id="KW-1185">Reference proteome</keyword>
<feature type="transmembrane region" description="Helical" evidence="1">
    <location>
        <begin position="48"/>
        <end position="68"/>
    </location>
</feature>
<protein>
    <submittedName>
        <fullName evidence="2">Hypothetiocal protein</fullName>
    </submittedName>
</protein>
<feature type="transmembrane region" description="Helical" evidence="1">
    <location>
        <begin position="213"/>
        <end position="231"/>
    </location>
</feature>
<proteinExistence type="predicted"/>
<dbReference type="EMBL" id="KZ819294">
    <property type="protein sequence ID" value="PWN97655.1"/>
    <property type="molecule type" value="Genomic_DNA"/>
</dbReference>
<feature type="transmembrane region" description="Helical" evidence="1">
    <location>
        <begin position="237"/>
        <end position="256"/>
    </location>
</feature>
<accession>A0A316ZBL9</accession>
<dbReference type="OrthoDB" id="5586934at2759"/>
<reference evidence="2 3" key="1">
    <citation type="journal article" date="2018" name="Mol. Biol. Evol.">
        <title>Broad Genomic Sampling Reveals a Smut Pathogenic Ancestry of the Fungal Clade Ustilaginomycotina.</title>
        <authorList>
            <person name="Kijpornyongpan T."/>
            <person name="Mondo S.J."/>
            <person name="Barry K."/>
            <person name="Sandor L."/>
            <person name="Lee J."/>
            <person name="Lipzen A."/>
            <person name="Pangilinan J."/>
            <person name="LaButti K."/>
            <person name="Hainaut M."/>
            <person name="Henrissat B."/>
            <person name="Grigoriev I.V."/>
            <person name="Spatafora J.W."/>
            <person name="Aime M.C."/>
        </authorList>
    </citation>
    <scope>NUCLEOTIDE SEQUENCE [LARGE SCALE GENOMIC DNA]</scope>
    <source>
        <strain evidence="2 3">MCA 4186</strain>
    </source>
</reference>
<dbReference type="RefSeq" id="XP_025597934.1">
    <property type="nucleotide sequence ID" value="XM_025744602.1"/>
</dbReference>
<evidence type="ECO:0000313" key="3">
    <source>
        <dbReference type="Proteomes" id="UP000245946"/>
    </source>
</evidence>
<feature type="transmembrane region" description="Helical" evidence="1">
    <location>
        <begin position="144"/>
        <end position="168"/>
    </location>
</feature>
<dbReference type="STRING" id="58919.A0A316ZBL9"/>
<keyword evidence="1" id="KW-0472">Membrane</keyword>
<sequence>MRTDALGHKALNIVSFLLFTGSNSYGSMAPGSRWGAGAHPSYLTPEPWIFGTWGVIHFLLVGMLIYQFTDAGHTPVISGLGYRFPILCVLNAVYAGLASAHSNGHSSISDFVWSLLAFITMIFVAGSVSHIYRTIKVHHASSSLLDTLFVHAPFSLWHGFSVILLFLAGFSAFGVDATHHKAGIPTKIFVFIALLLLEATAAGYALHANGDLAGALVISLGLLAIFQHQTVEHAGKFIHFSALVFFIISLVAVLRASIAAIQARRTGATAEERAPLNA</sequence>
<keyword evidence="1" id="KW-1133">Transmembrane helix</keyword>
<dbReference type="GeneID" id="37272146"/>
<dbReference type="AlphaFoldDB" id="A0A316ZBL9"/>
<gene>
    <name evidence="2" type="ORF">FA09DRAFT_343469</name>
</gene>
<dbReference type="Proteomes" id="UP000245946">
    <property type="component" value="Unassembled WGS sequence"/>
</dbReference>
<feature type="transmembrane region" description="Helical" evidence="1">
    <location>
        <begin position="188"/>
        <end position="206"/>
    </location>
</feature>